<evidence type="ECO:0000256" key="2">
    <source>
        <dbReference type="ARBA" id="ARBA00023015"/>
    </source>
</evidence>
<evidence type="ECO:0000259" key="5">
    <source>
        <dbReference type="Pfam" id="PF04542"/>
    </source>
</evidence>
<evidence type="ECO:0000256" key="1">
    <source>
        <dbReference type="ARBA" id="ARBA00010641"/>
    </source>
</evidence>
<organism evidence="7 8">
    <name type="scientific">Christiangramia sabulilitoris</name>
    <dbReference type="NCBI Taxonomy" id="2583991"/>
    <lineage>
        <taxon>Bacteria</taxon>
        <taxon>Pseudomonadati</taxon>
        <taxon>Bacteroidota</taxon>
        <taxon>Flavobacteriia</taxon>
        <taxon>Flavobacteriales</taxon>
        <taxon>Flavobacteriaceae</taxon>
        <taxon>Christiangramia</taxon>
    </lineage>
</organism>
<evidence type="ECO:0000259" key="6">
    <source>
        <dbReference type="Pfam" id="PF08281"/>
    </source>
</evidence>
<protein>
    <submittedName>
        <fullName evidence="7">Sigma-70 family RNA polymerase sigma factor</fullName>
    </submittedName>
</protein>
<evidence type="ECO:0000313" key="8">
    <source>
        <dbReference type="Proteomes" id="UP000315131"/>
    </source>
</evidence>
<dbReference type="RefSeq" id="WP_143410107.1">
    <property type="nucleotide sequence ID" value="NZ_VHSF01000001.1"/>
</dbReference>
<accession>A0A550I8N5</accession>
<sequence>MVDLKTLIRQCKNQDRTAQEQLYRLYSAKLFGVCLKYSNSHQEAEDNLQDGFVTIFQKISQYKDQGSFEGWMKRILINTALQKHRQQKVYSIINEDFLQEEELEIETENISVDFLLDCVQGLPDRYRLVFNLYVMDGYSHKEISDLLNISIGTSKSNLSRARMALKEKISNFHNNENSAQSL</sequence>
<feature type="domain" description="RNA polymerase sigma factor 70 region 4 type 2" evidence="6">
    <location>
        <begin position="115"/>
        <end position="165"/>
    </location>
</feature>
<name>A0A550I8N5_9FLAO</name>
<dbReference type="InterPro" id="IPR013325">
    <property type="entry name" value="RNA_pol_sigma_r2"/>
</dbReference>
<dbReference type="PANTHER" id="PTHR43133:SF46">
    <property type="entry name" value="RNA POLYMERASE SIGMA-70 FACTOR ECF SUBFAMILY"/>
    <property type="match status" value="1"/>
</dbReference>
<dbReference type="SUPFAM" id="SSF88659">
    <property type="entry name" value="Sigma3 and sigma4 domains of RNA polymerase sigma factors"/>
    <property type="match status" value="1"/>
</dbReference>
<dbReference type="InterPro" id="IPR013249">
    <property type="entry name" value="RNA_pol_sigma70_r4_t2"/>
</dbReference>
<proteinExistence type="inferred from homology"/>
<dbReference type="Pfam" id="PF04542">
    <property type="entry name" value="Sigma70_r2"/>
    <property type="match status" value="1"/>
</dbReference>
<reference evidence="7 8" key="1">
    <citation type="submission" date="2019-06" db="EMBL/GenBank/DDBJ databases">
        <title>Gramella sabulilitoris sp. nov., isolated from a marine sand.</title>
        <authorList>
            <person name="Yoon J.-H."/>
        </authorList>
    </citation>
    <scope>NUCLEOTIDE SEQUENCE [LARGE SCALE GENOMIC DNA]</scope>
    <source>
        <strain evidence="7 8">HSMS-1</strain>
    </source>
</reference>
<evidence type="ECO:0000256" key="3">
    <source>
        <dbReference type="ARBA" id="ARBA00023082"/>
    </source>
</evidence>
<dbReference type="GO" id="GO:0016987">
    <property type="term" value="F:sigma factor activity"/>
    <property type="evidence" value="ECO:0007669"/>
    <property type="project" value="UniProtKB-KW"/>
</dbReference>
<dbReference type="Proteomes" id="UP000315131">
    <property type="component" value="Unassembled WGS sequence"/>
</dbReference>
<keyword evidence="4" id="KW-0804">Transcription</keyword>
<comment type="caution">
    <text evidence="7">The sequence shown here is derived from an EMBL/GenBank/DDBJ whole genome shotgun (WGS) entry which is preliminary data.</text>
</comment>
<dbReference type="InterPro" id="IPR013324">
    <property type="entry name" value="RNA_pol_sigma_r3/r4-like"/>
</dbReference>
<comment type="similarity">
    <text evidence="1">Belongs to the sigma-70 factor family. ECF subfamily.</text>
</comment>
<dbReference type="SUPFAM" id="SSF88946">
    <property type="entry name" value="Sigma2 domain of RNA polymerase sigma factors"/>
    <property type="match status" value="1"/>
</dbReference>
<dbReference type="Pfam" id="PF08281">
    <property type="entry name" value="Sigma70_r4_2"/>
    <property type="match status" value="1"/>
</dbReference>
<keyword evidence="3" id="KW-0731">Sigma factor</keyword>
<evidence type="ECO:0000313" key="7">
    <source>
        <dbReference type="EMBL" id="TRO67329.1"/>
    </source>
</evidence>
<dbReference type="PANTHER" id="PTHR43133">
    <property type="entry name" value="RNA POLYMERASE ECF-TYPE SIGMA FACTO"/>
    <property type="match status" value="1"/>
</dbReference>
<keyword evidence="8" id="KW-1185">Reference proteome</keyword>
<dbReference type="InterPro" id="IPR039425">
    <property type="entry name" value="RNA_pol_sigma-70-like"/>
</dbReference>
<dbReference type="NCBIfam" id="TIGR02937">
    <property type="entry name" value="sigma70-ECF"/>
    <property type="match status" value="1"/>
</dbReference>
<feature type="domain" description="RNA polymerase sigma-70 region 2" evidence="5">
    <location>
        <begin position="22"/>
        <end position="88"/>
    </location>
</feature>
<gene>
    <name evidence="7" type="ORF">FGM01_05450</name>
</gene>
<dbReference type="InterPro" id="IPR007627">
    <property type="entry name" value="RNA_pol_sigma70_r2"/>
</dbReference>
<dbReference type="InterPro" id="IPR036388">
    <property type="entry name" value="WH-like_DNA-bd_sf"/>
</dbReference>
<dbReference type="Gene3D" id="1.10.1740.10">
    <property type="match status" value="1"/>
</dbReference>
<evidence type="ECO:0000256" key="4">
    <source>
        <dbReference type="ARBA" id="ARBA00023163"/>
    </source>
</evidence>
<dbReference type="Gene3D" id="1.10.10.10">
    <property type="entry name" value="Winged helix-like DNA-binding domain superfamily/Winged helix DNA-binding domain"/>
    <property type="match status" value="1"/>
</dbReference>
<dbReference type="GO" id="GO:0003677">
    <property type="term" value="F:DNA binding"/>
    <property type="evidence" value="ECO:0007669"/>
    <property type="project" value="InterPro"/>
</dbReference>
<dbReference type="GO" id="GO:0006352">
    <property type="term" value="P:DNA-templated transcription initiation"/>
    <property type="evidence" value="ECO:0007669"/>
    <property type="project" value="InterPro"/>
</dbReference>
<dbReference type="OrthoDB" id="1056775at2"/>
<keyword evidence="2" id="KW-0805">Transcription regulation</keyword>
<dbReference type="CDD" id="cd06171">
    <property type="entry name" value="Sigma70_r4"/>
    <property type="match status" value="1"/>
</dbReference>
<dbReference type="EMBL" id="VHSF01000001">
    <property type="protein sequence ID" value="TRO67329.1"/>
    <property type="molecule type" value="Genomic_DNA"/>
</dbReference>
<dbReference type="InterPro" id="IPR014284">
    <property type="entry name" value="RNA_pol_sigma-70_dom"/>
</dbReference>
<dbReference type="AlphaFoldDB" id="A0A550I8N5"/>